<dbReference type="NCBIfam" id="TIGR02920">
    <property type="entry name" value="acc_sec_Y2"/>
    <property type="match status" value="1"/>
</dbReference>
<comment type="subunit">
    <text evidence="8">Component of the accessory SecA2/SecY2 protein translocase complex required to export cell wall proteins. May form heterotrimers with SecE and SecG subunits.</text>
</comment>
<reference evidence="10 11" key="1">
    <citation type="submission" date="2016-11" db="EMBL/GenBank/DDBJ databases">
        <authorList>
            <person name="Varghese N."/>
            <person name="Submissions S."/>
        </authorList>
    </citation>
    <scope>NUCLEOTIDE SEQUENCE [LARGE SCALE GENOMIC DNA]</scope>
    <source>
        <strain evidence="10 11">NFIX07</strain>
    </source>
</reference>
<dbReference type="NCBIfam" id="NF009082">
    <property type="entry name" value="PRK12417.1"/>
    <property type="match status" value="1"/>
</dbReference>
<protein>
    <recommendedName>
        <fullName evidence="8 9">Accessory Sec system protein translocase subunit SecY2</fullName>
    </recommendedName>
</protein>
<evidence type="ECO:0000256" key="9">
    <source>
        <dbReference type="NCBIfam" id="TIGR02920"/>
    </source>
</evidence>
<name>A0ABY1H742_9STAP</name>
<keyword evidence="4 8" id="KW-0653">Protein transport</keyword>
<feature type="transmembrane region" description="Helical" evidence="8">
    <location>
        <begin position="371"/>
        <end position="395"/>
    </location>
</feature>
<dbReference type="InterPro" id="IPR014269">
    <property type="entry name" value="SecY2"/>
</dbReference>
<keyword evidence="1 8" id="KW-0813">Transport</keyword>
<keyword evidence="11" id="KW-1185">Reference proteome</keyword>
<dbReference type="InterPro" id="IPR023201">
    <property type="entry name" value="SecY_dom_sf"/>
</dbReference>
<keyword evidence="2 8" id="KW-1003">Cell membrane</keyword>
<gene>
    <name evidence="8" type="primary">secY2</name>
    <name evidence="10" type="ORF">SAMN03097721_01396</name>
</gene>
<feature type="transmembrane region" description="Helical" evidence="8">
    <location>
        <begin position="340"/>
        <end position="365"/>
    </location>
</feature>
<dbReference type="Gene3D" id="1.10.3370.10">
    <property type="entry name" value="SecY subunit domain"/>
    <property type="match status" value="1"/>
</dbReference>
<feature type="transmembrane region" description="Helical" evidence="8">
    <location>
        <begin position="21"/>
        <end position="40"/>
    </location>
</feature>
<feature type="transmembrane region" description="Helical" evidence="8">
    <location>
        <begin position="245"/>
        <end position="263"/>
    </location>
</feature>
<evidence type="ECO:0000256" key="5">
    <source>
        <dbReference type="ARBA" id="ARBA00022989"/>
    </source>
</evidence>
<keyword evidence="6 8" id="KW-0811">Translocation</keyword>
<feature type="transmembrane region" description="Helical" evidence="8">
    <location>
        <begin position="283"/>
        <end position="299"/>
    </location>
</feature>
<dbReference type="HAMAP" id="MF_01466">
    <property type="entry name" value="SecY2"/>
    <property type="match status" value="1"/>
</dbReference>
<dbReference type="PRINTS" id="PR00303">
    <property type="entry name" value="SECYTRNLCASE"/>
</dbReference>
<evidence type="ECO:0000256" key="8">
    <source>
        <dbReference type="HAMAP-Rule" id="MF_01466"/>
    </source>
</evidence>
<feature type="transmembrane region" description="Helical" evidence="8">
    <location>
        <begin position="69"/>
        <end position="89"/>
    </location>
</feature>
<evidence type="ECO:0000256" key="3">
    <source>
        <dbReference type="ARBA" id="ARBA00022692"/>
    </source>
</evidence>
<feature type="transmembrane region" description="Helical" evidence="8">
    <location>
        <begin position="191"/>
        <end position="212"/>
    </location>
</feature>
<evidence type="ECO:0000256" key="2">
    <source>
        <dbReference type="ARBA" id="ARBA00022475"/>
    </source>
</evidence>
<evidence type="ECO:0000256" key="1">
    <source>
        <dbReference type="ARBA" id="ARBA00022448"/>
    </source>
</evidence>
<comment type="subcellular location">
    <subcellularLocation>
        <location evidence="8">Cell membrane</location>
        <topology evidence="8">Multi-pass membrane protein</topology>
    </subcellularLocation>
</comment>
<dbReference type="PIRSF" id="PIRSF004557">
    <property type="entry name" value="SecY"/>
    <property type="match status" value="1"/>
</dbReference>
<dbReference type="InterPro" id="IPR002208">
    <property type="entry name" value="SecY/SEC61-alpha"/>
</dbReference>
<feature type="transmembrane region" description="Helical" evidence="8">
    <location>
        <begin position="109"/>
        <end position="127"/>
    </location>
</feature>
<evidence type="ECO:0000256" key="6">
    <source>
        <dbReference type="ARBA" id="ARBA00023010"/>
    </source>
</evidence>
<dbReference type="Proteomes" id="UP000182665">
    <property type="component" value="Unassembled WGS sequence"/>
</dbReference>
<comment type="similarity">
    <text evidence="8">Belongs to the SecY/SEC61-alpha family. SecY2 subfamily.</text>
</comment>
<keyword evidence="7 8" id="KW-0472">Membrane</keyword>
<comment type="caution">
    <text evidence="10">The sequence shown here is derived from an EMBL/GenBank/DDBJ whole genome shotgun (WGS) entry which is preliminary data.</text>
</comment>
<evidence type="ECO:0000313" key="10">
    <source>
        <dbReference type="EMBL" id="SFZ76274.1"/>
    </source>
</evidence>
<sequence length="406" mass="46571">MGNKMNFKNIKNIEYKILYKRILFTLMIIFIYILGSNIKIADMKSSPHSQGFLNLAISNVGGDITTLNLFSLGLSPWLTTMIIMTLLTYRDIEKGQKQTRLERSYKERFFTILLAIIQGYFILSEYINKGMIYHANFALLLLILLTGTMLLVWLADQNTVYGIAGPTPIVLASIIKSIFQNKQFEHIDGITIIIGGIVLFVVLVLLLFIELIEYHMIYKDIMNISTSQKDTYVSWKLNPAGSISIMFNFSLFFLVGVLVHLAGRWITGNAKYRPSFLELDNPLGVIIFIVMLIVLNYCLSRMMLNVKRIAKDFQKSGNYFEGIYPGKMTQHYLNHRAKRISAIGAFVIGFIISLPLISSIFISGISAQISIFTQFIILIYITINIVETIRTYLYFDKYKSFLNKYW</sequence>
<feature type="transmembrane region" description="Helical" evidence="8">
    <location>
        <begin position="133"/>
        <end position="153"/>
    </location>
</feature>
<organism evidence="10 11">
    <name type="scientific">Staphylococcus pasteuri</name>
    <dbReference type="NCBI Taxonomy" id="45972"/>
    <lineage>
        <taxon>Bacteria</taxon>
        <taxon>Bacillati</taxon>
        <taxon>Bacillota</taxon>
        <taxon>Bacilli</taxon>
        <taxon>Bacillales</taxon>
        <taxon>Staphylococcaceae</taxon>
        <taxon>Staphylococcus</taxon>
    </lineage>
</organism>
<accession>A0ABY1H742</accession>
<comment type="function">
    <text evidence="8">Part of the accessory SecA2/SecY2 system specifically required for export of possible cell wall proteins. The central subunit of a protein translocation channel.</text>
</comment>
<dbReference type="EMBL" id="FPKT01000003">
    <property type="protein sequence ID" value="SFZ76274.1"/>
    <property type="molecule type" value="Genomic_DNA"/>
</dbReference>
<dbReference type="Pfam" id="PF00344">
    <property type="entry name" value="SecY"/>
    <property type="match status" value="1"/>
</dbReference>
<keyword evidence="5 8" id="KW-1133">Transmembrane helix</keyword>
<dbReference type="PANTHER" id="PTHR10906">
    <property type="entry name" value="SECY/SEC61-ALPHA FAMILY MEMBER"/>
    <property type="match status" value="1"/>
</dbReference>
<evidence type="ECO:0000313" key="11">
    <source>
        <dbReference type="Proteomes" id="UP000182665"/>
    </source>
</evidence>
<evidence type="ECO:0000256" key="4">
    <source>
        <dbReference type="ARBA" id="ARBA00022927"/>
    </source>
</evidence>
<dbReference type="SUPFAM" id="SSF103491">
    <property type="entry name" value="Preprotein translocase SecY subunit"/>
    <property type="match status" value="1"/>
</dbReference>
<keyword evidence="3 8" id="KW-0812">Transmembrane</keyword>
<proteinExistence type="inferred from homology"/>
<evidence type="ECO:0000256" key="7">
    <source>
        <dbReference type="ARBA" id="ARBA00023136"/>
    </source>
</evidence>
<feature type="transmembrane region" description="Helical" evidence="8">
    <location>
        <begin position="160"/>
        <end position="179"/>
    </location>
</feature>